<keyword evidence="3" id="KW-0418">Kinase</keyword>
<evidence type="ECO:0000313" key="6">
    <source>
        <dbReference type="Proteomes" id="UP000635071"/>
    </source>
</evidence>
<evidence type="ECO:0000256" key="2">
    <source>
        <dbReference type="ARBA" id="ARBA00022679"/>
    </source>
</evidence>
<evidence type="ECO:0000313" key="5">
    <source>
        <dbReference type="EMBL" id="GGE05061.1"/>
    </source>
</evidence>
<dbReference type="RefSeq" id="WP_188761740.1">
    <property type="nucleotide sequence ID" value="NZ_BMJM01000002.1"/>
</dbReference>
<evidence type="ECO:0000256" key="3">
    <source>
        <dbReference type="ARBA" id="ARBA00022777"/>
    </source>
</evidence>
<keyword evidence="2" id="KW-0808">Transferase</keyword>
<dbReference type="GO" id="GO:0008976">
    <property type="term" value="F:polyphosphate kinase activity"/>
    <property type="evidence" value="ECO:0007669"/>
    <property type="project" value="InterPro"/>
</dbReference>
<dbReference type="EMBL" id="BMJM01000002">
    <property type="protein sequence ID" value="GGE05061.1"/>
    <property type="molecule type" value="Genomic_DNA"/>
</dbReference>
<organism evidence="5 6">
    <name type="scientific">Sandarakinorhabdus glacialis</name>
    <dbReference type="NCBI Taxonomy" id="1614636"/>
    <lineage>
        <taxon>Bacteria</taxon>
        <taxon>Pseudomonadati</taxon>
        <taxon>Pseudomonadota</taxon>
        <taxon>Alphaproteobacteria</taxon>
        <taxon>Sphingomonadales</taxon>
        <taxon>Sphingosinicellaceae</taxon>
        <taxon>Sandarakinorhabdus</taxon>
    </lineage>
</organism>
<dbReference type="Pfam" id="PF03976">
    <property type="entry name" value="PPK2"/>
    <property type="match status" value="1"/>
</dbReference>
<accession>A0A916ZMJ9</accession>
<dbReference type="PANTHER" id="PTHR34383:SF3">
    <property type="entry name" value="POLYPHOSPHATE:AMP PHOSPHOTRANSFERASE"/>
    <property type="match status" value="1"/>
</dbReference>
<dbReference type="InterPro" id="IPR022488">
    <property type="entry name" value="PPK2-related"/>
</dbReference>
<sequence length="263" mass="30652">MAKIDLSKFEHDEDLDREVYEKQLRELEHKLELIQAAYINQGRKAIVAIEGWDAAGKGGLITRMTAPLDPRYTRVWSIGAPTKIEVEHHYLWRFWERLPAKREIVVFDRTWYGRVLVERVDKLTPEADWRRAYDEINAFEALHIADGARIVKLFLHITQKEQDKRLKERIETPWKRWKTGVEDYHNRSMREAYLDAYKEMFEQTSTELAPWTAIAANDKKFARIKGLEAVVAALGEGVDLNYPEASVEVRAMAEEALGVKLDL</sequence>
<reference evidence="5" key="2">
    <citation type="submission" date="2020-09" db="EMBL/GenBank/DDBJ databases">
        <authorList>
            <person name="Sun Q."/>
            <person name="Zhou Y."/>
        </authorList>
    </citation>
    <scope>NUCLEOTIDE SEQUENCE</scope>
    <source>
        <strain evidence="5">CGMCC 1.15519</strain>
    </source>
</reference>
<dbReference type="PANTHER" id="PTHR34383">
    <property type="entry name" value="POLYPHOSPHATE:AMP PHOSPHOTRANSFERASE-RELATED"/>
    <property type="match status" value="1"/>
</dbReference>
<evidence type="ECO:0000259" key="4">
    <source>
        <dbReference type="Pfam" id="PF03976"/>
    </source>
</evidence>
<comment type="caution">
    <text evidence="5">The sequence shown here is derived from an EMBL/GenBank/DDBJ whole genome shotgun (WGS) entry which is preliminary data.</text>
</comment>
<proteinExistence type="inferred from homology"/>
<dbReference type="Proteomes" id="UP000635071">
    <property type="component" value="Unassembled WGS sequence"/>
</dbReference>
<comment type="similarity">
    <text evidence="1">Belongs to the polyphosphate kinase 2 (PPK2) family. Class I subfamily.</text>
</comment>
<dbReference type="AlphaFoldDB" id="A0A916ZMJ9"/>
<name>A0A916ZMJ9_9SPHN</name>
<dbReference type="PIRSF" id="PIRSF028756">
    <property type="entry name" value="PPK2_prd"/>
    <property type="match status" value="1"/>
</dbReference>
<reference evidence="5" key="1">
    <citation type="journal article" date="2014" name="Int. J. Syst. Evol. Microbiol.">
        <title>Complete genome sequence of Corynebacterium casei LMG S-19264T (=DSM 44701T), isolated from a smear-ripened cheese.</title>
        <authorList>
            <consortium name="US DOE Joint Genome Institute (JGI-PGF)"/>
            <person name="Walter F."/>
            <person name="Albersmeier A."/>
            <person name="Kalinowski J."/>
            <person name="Ruckert C."/>
        </authorList>
    </citation>
    <scope>NUCLEOTIDE SEQUENCE</scope>
    <source>
        <strain evidence="5">CGMCC 1.15519</strain>
    </source>
</reference>
<feature type="domain" description="Polyphosphate kinase-2-related" evidence="4">
    <location>
        <begin position="15"/>
        <end position="234"/>
    </location>
</feature>
<dbReference type="InterPro" id="IPR016898">
    <property type="entry name" value="Polyphosphate_phosphotransfera"/>
</dbReference>
<keyword evidence="6" id="KW-1185">Reference proteome</keyword>
<dbReference type="Gene3D" id="3.40.50.300">
    <property type="entry name" value="P-loop containing nucleotide triphosphate hydrolases"/>
    <property type="match status" value="1"/>
</dbReference>
<evidence type="ECO:0000256" key="1">
    <source>
        <dbReference type="ARBA" id="ARBA00009924"/>
    </source>
</evidence>
<protein>
    <recommendedName>
        <fullName evidence="4">Polyphosphate kinase-2-related domain-containing protein</fullName>
    </recommendedName>
</protein>
<gene>
    <name evidence="5" type="ORF">GCM10011529_09310</name>
</gene>
<dbReference type="SUPFAM" id="SSF52540">
    <property type="entry name" value="P-loop containing nucleoside triphosphate hydrolases"/>
    <property type="match status" value="1"/>
</dbReference>
<dbReference type="InterPro" id="IPR027417">
    <property type="entry name" value="P-loop_NTPase"/>
</dbReference>